<sequence length="242" mass="27162">MTESSTSASTYTIIRVPNDSPRLPEFAAKFRETKLAALVAEPNGFAVKYAEESLHPFTIWQERFLAPSNILICVASPEFEPSTNDEEALIAGTWVGMATIRGPLPYSTFHLPESGQPVPDDPSLETRWHFNNLYTLQAHRGKGLARKLIDASLVVAQNQTRTLQGEHGMKARVRLFFNPEKEHLRKLYESLGFVRAGSITLKEAFGANGDGDLVPEDTTSAQELRERWERRYGVSMERLLDV</sequence>
<protein>
    <recommendedName>
        <fullName evidence="1">N-acetyltransferase domain-containing protein</fullName>
    </recommendedName>
</protein>
<dbReference type="Proteomes" id="UP000799770">
    <property type="component" value="Unassembled WGS sequence"/>
</dbReference>
<gene>
    <name evidence="2" type="ORF">BDV96DRAFT_500017</name>
</gene>
<proteinExistence type="predicted"/>
<reference evidence="2" key="1">
    <citation type="journal article" date="2020" name="Stud. Mycol.">
        <title>101 Dothideomycetes genomes: a test case for predicting lifestyles and emergence of pathogens.</title>
        <authorList>
            <person name="Haridas S."/>
            <person name="Albert R."/>
            <person name="Binder M."/>
            <person name="Bloem J."/>
            <person name="Labutti K."/>
            <person name="Salamov A."/>
            <person name="Andreopoulos B."/>
            <person name="Baker S."/>
            <person name="Barry K."/>
            <person name="Bills G."/>
            <person name="Bluhm B."/>
            <person name="Cannon C."/>
            <person name="Castanera R."/>
            <person name="Culley D."/>
            <person name="Daum C."/>
            <person name="Ezra D."/>
            <person name="Gonzalez J."/>
            <person name="Henrissat B."/>
            <person name="Kuo A."/>
            <person name="Liang C."/>
            <person name="Lipzen A."/>
            <person name="Lutzoni F."/>
            <person name="Magnuson J."/>
            <person name="Mondo S."/>
            <person name="Nolan M."/>
            <person name="Ohm R."/>
            <person name="Pangilinan J."/>
            <person name="Park H.-J."/>
            <person name="Ramirez L."/>
            <person name="Alfaro M."/>
            <person name="Sun H."/>
            <person name="Tritt A."/>
            <person name="Yoshinaga Y."/>
            <person name="Zwiers L.-H."/>
            <person name="Turgeon B."/>
            <person name="Goodwin S."/>
            <person name="Spatafora J."/>
            <person name="Crous P."/>
            <person name="Grigoriev I."/>
        </authorList>
    </citation>
    <scope>NUCLEOTIDE SEQUENCE</scope>
    <source>
        <strain evidence="2">CBS 627.86</strain>
    </source>
</reference>
<dbReference type="GO" id="GO:0016747">
    <property type="term" value="F:acyltransferase activity, transferring groups other than amino-acyl groups"/>
    <property type="evidence" value="ECO:0007669"/>
    <property type="project" value="InterPro"/>
</dbReference>
<dbReference type="SUPFAM" id="SSF55729">
    <property type="entry name" value="Acyl-CoA N-acyltransferases (Nat)"/>
    <property type="match status" value="1"/>
</dbReference>
<evidence type="ECO:0000313" key="2">
    <source>
        <dbReference type="EMBL" id="KAF2111139.1"/>
    </source>
</evidence>
<dbReference type="PROSITE" id="PS51186">
    <property type="entry name" value="GNAT"/>
    <property type="match status" value="1"/>
</dbReference>
<evidence type="ECO:0000259" key="1">
    <source>
        <dbReference type="PROSITE" id="PS51186"/>
    </source>
</evidence>
<dbReference type="Gene3D" id="3.40.630.30">
    <property type="match status" value="1"/>
</dbReference>
<dbReference type="Pfam" id="PF13508">
    <property type="entry name" value="Acetyltransf_7"/>
    <property type="match status" value="1"/>
</dbReference>
<dbReference type="InterPro" id="IPR016181">
    <property type="entry name" value="Acyl_CoA_acyltransferase"/>
</dbReference>
<dbReference type="AlphaFoldDB" id="A0A6A5YVA0"/>
<name>A0A6A5YVA0_9PLEO</name>
<keyword evidence="3" id="KW-1185">Reference proteome</keyword>
<accession>A0A6A5YVA0</accession>
<dbReference type="InterPro" id="IPR000182">
    <property type="entry name" value="GNAT_dom"/>
</dbReference>
<evidence type="ECO:0000313" key="3">
    <source>
        <dbReference type="Proteomes" id="UP000799770"/>
    </source>
</evidence>
<dbReference type="OrthoDB" id="41532at2759"/>
<feature type="domain" description="N-acetyltransferase" evidence="1">
    <location>
        <begin position="45"/>
        <end position="241"/>
    </location>
</feature>
<organism evidence="2 3">
    <name type="scientific">Lophiotrema nucula</name>
    <dbReference type="NCBI Taxonomy" id="690887"/>
    <lineage>
        <taxon>Eukaryota</taxon>
        <taxon>Fungi</taxon>
        <taxon>Dikarya</taxon>
        <taxon>Ascomycota</taxon>
        <taxon>Pezizomycotina</taxon>
        <taxon>Dothideomycetes</taxon>
        <taxon>Pleosporomycetidae</taxon>
        <taxon>Pleosporales</taxon>
        <taxon>Lophiotremataceae</taxon>
        <taxon>Lophiotrema</taxon>
    </lineage>
</organism>
<dbReference type="CDD" id="cd04301">
    <property type="entry name" value="NAT_SF"/>
    <property type="match status" value="1"/>
</dbReference>
<dbReference type="EMBL" id="ML977335">
    <property type="protein sequence ID" value="KAF2111139.1"/>
    <property type="molecule type" value="Genomic_DNA"/>
</dbReference>